<protein>
    <submittedName>
        <fullName evidence="1">S-adenosylmethionine-dependent methyltransferase</fullName>
    </submittedName>
</protein>
<evidence type="ECO:0000313" key="2">
    <source>
        <dbReference type="Proteomes" id="UP001164539"/>
    </source>
</evidence>
<comment type="caution">
    <text evidence="1">The sequence shown here is derived from an EMBL/GenBank/DDBJ whole genome shotgun (WGS) entry which is preliminary data.</text>
</comment>
<sequence length="379" mass="42910">MATLVSDQTLVKKTQAERRSSHHLQDLPIQVVGGYGTYSYFKNSFYQKRATNVSKEQFNNAITSKLDVKSLALSSNTIRLADCGCAVGPNTFNAMLDLIEIIKQKYRSQCPDSHMPEFQVFFNDQSSNDFNTLFTSLPEEPGYFVAGVPGSFHKRLFPEKFLHLVHVSYALHWLSKVPEDLVNKNSPAWNKGRILYAFAPEEVRKAYANQFDKDLENFLNARAKEIVQGGMMIITNPSIPDGMPFSEIANGLMYDCMGNILYDMAKSGLLNEAEVDAFNLPIYSCPPGEFAAVVERNGNFSIEAMGLTNPSPWLKGRINMPEYVKHVRAATEAMFNKHFSPEITDEMFRQLVDRMEEINEKMVSCYRDGVQLFAVLQRN</sequence>
<evidence type="ECO:0000313" key="1">
    <source>
        <dbReference type="EMBL" id="KAJ4710115.1"/>
    </source>
</evidence>
<keyword evidence="2" id="KW-1185">Reference proteome</keyword>
<dbReference type="Proteomes" id="UP001164539">
    <property type="component" value="Chromosome 9"/>
</dbReference>
<keyword evidence="1" id="KW-0489">Methyltransferase</keyword>
<dbReference type="EMBL" id="CM051402">
    <property type="protein sequence ID" value="KAJ4710115.1"/>
    <property type="molecule type" value="Genomic_DNA"/>
</dbReference>
<proteinExistence type="predicted"/>
<reference evidence="1 2" key="1">
    <citation type="journal article" date="2023" name="Science">
        <title>Complex scaffold remodeling in plant triterpene biosynthesis.</title>
        <authorList>
            <person name="De La Pena R."/>
            <person name="Hodgson H."/>
            <person name="Liu J.C."/>
            <person name="Stephenson M.J."/>
            <person name="Martin A.C."/>
            <person name="Owen C."/>
            <person name="Harkess A."/>
            <person name="Leebens-Mack J."/>
            <person name="Jimenez L.E."/>
            <person name="Osbourn A."/>
            <person name="Sattely E.S."/>
        </authorList>
    </citation>
    <scope>NUCLEOTIDE SEQUENCE [LARGE SCALE GENOMIC DNA]</scope>
    <source>
        <strain evidence="2">cv. JPN11</strain>
        <tissue evidence="1">Leaf</tissue>
    </source>
</reference>
<organism evidence="1 2">
    <name type="scientific">Melia azedarach</name>
    <name type="common">Chinaberry tree</name>
    <dbReference type="NCBI Taxonomy" id="155640"/>
    <lineage>
        <taxon>Eukaryota</taxon>
        <taxon>Viridiplantae</taxon>
        <taxon>Streptophyta</taxon>
        <taxon>Embryophyta</taxon>
        <taxon>Tracheophyta</taxon>
        <taxon>Spermatophyta</taxon>
        <taxon>Magnoliopsida</taxon>
        <taxon>eudicotyledons</taxon>
        <taxon>Gunneridae</taxon>
        <taxon>Pentapetalae</taxon>
        <taxon>rosids</taxon>
        <taxon>malvids</taxon>
        <taxon>Sapindales</taxon>
        <taxon>Meliaceae</taxon>
        <taxon>Melia</taxon>
    </lineage>
</organism>
<name>A0ACC1XIC1_MELAZ</name>
<gene>
    <name evidence="1" type="ORF">OWV82_016340</name>
</gene>
<keyword evidence="1" id="KW-0808">Transferase</keyword>
<accession>A0ACC1XIC1</accession>